<feature type="region of interest" description="Disordered" evidence="7">
    <location>
        <begin position="226"/>
        <end position="253"/>
    </location>
</feature>
<dbReference type="RefSeq" id="XP_037158422.1">
    <property type="nucleotide sequence ID" value="XM_037314678.1"/>
</dbReference>
<evidence type="ECO:0000313" key="11">
    <source>
        <dbReference type="Proteomes" id="UP000578531"/>
    </source>
</evidence>
<dbReference type="Pfam" id="PF01480">
    <property type="entry name" value="PWI"/>
    <property type="match status" value="1"/>
</dbReference>
<dbReference type="SUPFAM" id="SSF101233">
    <property type="entry name" value="PWI domain"/>
    <property type="match status" value="1"/>
</dbReference>
<dbReference type="SMART" id="SM00360">
    <property type="entry name" value="RRM"/>
    <property type="match status" value="1"/>
</dbReference>
<feature type="compositionally biased region" description="Basic and acidic residues" evidence="7">
    <location>
        <begin position="121"/>
        <end position="133"/>
    </location>
</feature>
<feature type="zinc finger region" description="C3H1-type" evidence="5">
    <location>
        <begin position="250"/>
        <end position="278"/>
    </location>
</feature>
<sequence length="743" mass="81952">MLIEEEDAAELKTWVVKRLENISDADSDVLADYVIALMRADTPESELRTTAVDCLEDFLKDNTATFVDEIFKAIHTKSYSPRNLIPQSASSTSPTFAAPSGPAGAYGSLGVGRGLHGGYQESRKRSYNDRQEEGSGLDSHYSRGERQIKQMRRGGRGGRADAFVPRNGRGGFQESMYPQARASPVALGFQNMPMPPPFDPNDPLATIMAMQAMGLPPLPGMPPLPQAGSPNVLPQFGGQSLSPSHGPRRNTHRERCRDYDEKFFCERGDACPYEHGTDRLVASGQDEYDPKNSTIMNPQATSPTSNGHGGSQEHRGNGYTQGRGRGDRGGFLQRRNNHRADFSQAGPNHDRSITTIVVEQIPEEKFDDRSVRDFFSEFGNIEQVTMQPYKRLALVKYDDYMAARRAYESPKVIFENRFVKVYWYKPGGLPTPPATAKGTVKSPPMSKDEGPPFDREKFERDAVAAQKKLEEKKVQMKDVEAKRHALEKQKEELTQKQAEEKRRLLEKLAAKVVAPNGDTSMTDATNGSHGADDNKVSAHTKALREKVAELEAEAKSLGLDSALSDTPYQYRGRGRGRGRGSYRGWEGFASGSESFRGNPRGRSAFVGRGGGKYNLDNRTKKVAVTGDLSGEKDEALRQYLLGVGEFEAIEGHPDRPDTQVVTFKDRPTAETFMYGVHDIPLVGKLDFAWFNAPGVSGQPTPKQAETDGDTGMGGTRADDHHADKGTVLANTEVDYDVAEDEVW</sequence>
<dbReference type="OrthoDB" id="443401at2759"/>
<reference evidence="10 11" key="1">
    <citation type="journal article" date="2020" name="Genomics">
        <title>Complete, high-quality genomes from long-read metagenomic sequencing of two wolf lichen thalli reveals enigmatic genome architecture.</title>
        <authorList>
            <person name="McKenzie S.K."/>
            <person name="Walston R.F."/>
            <person name="Allen J.L."/>
        </authorList>
    </citation>
    <scope>NUCLEOTIDE SEQUENCE [LARGE SCALE GENOMIC DNA]</scope>
    <source>
        <strain evidence="10">WasteWater2</strain>
    </source>
</reference>
<dbReference type="AlphaFoldDB" id="A0A8H6CKT1"/>
<dbReference type="CDD" id="cd12257">
    <property type="entry name" value="RRM1_RBM26_like"/>
    <property type="match status" value="1"/>
</dbReference>
<comment type="caution">
    <text evidence="10">The sequence shown here is derived from an EMBL/GenBank/DDBJ whole genome shotgun (WGS) entry which is preliminary data.</text>
</comment>
<dbReference type="GO" id="GO:0008270">
    <property type="term" value="F:zinc ion binding"/>
    <property type="evidence" value="ECO:0007669"/>
    <property type="project" value="UniProtKB-KW"/>
</dbReference>
<dbReference type="InterPro" id="IPR000571">
    <property type="entry name" value="Znf_CCCH"/>
</dbReference>
<feature type="region of interest" description="Disordered" evidence="7">
    <location>
        <begin position="283"/>
        <end position="333"/>
    </location>
</feature>
<dbReference type="FunFam" id="3.30.70.330:FF:000647">
    <property type="entry name" value="CCCH zinc finger and RRM domain protein"/>
    <property type="match status" value="1"/>
</dbReference>
<dbReference type="PROSITE" id="PS50102">
    <property type="entry name" value="RRM"/>
    <property type="match status" value="1"/>
</dbReference>
<keyword evidence="6" id="KW-0175">Coiled coil</keyword>
<name>A0A8H6CKT1_9LECA</name>
<dbReference type="SUPFAM" id="SSF54928">
    <property type="entry name" value="RNA-binding domain, RBD"/>
    <property type="match status" value="1"/>
</dbReference>
<dbReference type="GO" id="GO:0005634">
    <property type="term" value="C:nucleus"/>
    <property type="evidence" value="ECO:0007669"/>
    <property type="project" value="TreeGrafter"/>
</dbReference>
<keyword evidence="5" id="KW-0479">Metal-binding</keyword>
<keyword evidence="5" id="KW-0863">Zinc-finger</keyword>
<dbReference type="InterPro" id="IPR000504">
    <property type="entry name" value="RRM_dom"/>
</dbReference>
<keyword evidence="11" id="KW-1185">Reference proteome</keyword>
<dbReference type="PANTHER" id="PTHR14398:SF0">
    <property type="entry name" value="ZINC FINGER PROTEIN SWM"/>
    <property type="match status" value="1"/>
</dbReference>
<feature type="coiled-coil region" evidence="6">
    <location>
        <begin position="455"/>
        <end position="511"/>
    </location>
</feature>
<evidence type="ECO:0000256" key="6">
    <source>
        <dbReference type="SAM" id="Coils"/>
    </source>
</evidence>
<accession>A0A8H6CKT1</accession>
<evidence type="ECO:0000259" key="9">
    <source>
        <dbReference type="PROSITE" id="PS50103"/>
    </source>
</evidence>
<feature type="domain" description="C3H1-type" evidence="9">
    <location>
        <begin position="250"/>
        <end position="278"/>
    </location>
</feature>
<evidence type="ECO:0000313" key="10">
    <source>
        <dbReference type="EMBL" id="KAF6225293.1"/>
    </source>
</evidence>
<dbReference type="GeneID" id="59294477"/>
<evidence type="ECO:0000256" key="5">
    <source>
        <dbReference type="PROSITE-ProRule" id="PRU00723"/>
    </source>
</evidence>
<evidence type="ECO:0000259" key="8">
    <source>
        <dbReference type="PROSITE" id="PS50102"/>
    </source>
</evidence>
<evidence type="ECO:0000256" key="2">
    <source>
        <dbReference type="ARBA" id="ARBA00022884"/>
    </source>
</evidence>
<evidence type="ECO:0000256" key="7">
    <source>
        <dbReference type="SAM" id="MobiDB-lite"/>
    </source>
</evidence>
<dbReference type="EMBL" id="JACCJC010000107">
    <property type="protein sequence ID" value="KAF6225293.1"/>
    <property type="molecule type" value="Genomic_DNA"/>
</dbReference>
<dbReference type="InterPro" id="IPR045137">
    <property type="entry name" value="RBM26/27"/>
</dbReference>
<dbReference type="Gene3D" id="1.20.1390.10">
    <property type="entry name" value="PWI domain"/>
    <property type="match status" value="1"/>
</dbReference>
<feature type="compositionally biased region" description="Acidic residues" evidence="7">
    <location>
        <begin position="733"/>
        <end position="743"/>
    </location>
</feature>
<organism evidence="10 11">
    <name type="scientific">Letharia columbiana</name>
    <dbReference type="NCBI Taxonomy" id="112416"/>
    <lineage>
        <taxon>Eukaryota</taxon>
        <taxon>Fungi</taxon>
        <taxon>Dikarya</taxon>
        <taxon>Ascomycota</taxon>
        <taxon>Pezizomycotina</taxon>
        <taxon>Lecanoromycetes</taxon>
        <taxon>OSLEUM clade</taxon>
        <taxon>Lecanoromycetidae</taxon>
        <taxon>Lecanorales</taxon>
        <taxon>Lecanorineae</taxon>
        <taxon>Parmeliaceae</taxon>
        <taxon>Letharia</taxon>
    </lineage>
</organism>
<protein>
    <submittedName>
        <fullName evidence="10">Uncharacterized protein</fullName>
    </submittedName>
</protein>
<dbReference type="CDD" id="cd22249">
    <property type="entry name" value="UDM1_RNF168_RNF169-like"/>
    <property type="match status" value="1"/>
</dbReference>
<comment type="function">
    <text evidence="3">May be involved in the turnover of nuclear polyadenylated (pA+) RNA.</text>
</comment>
<keyword evidence="5" id="KW-0862">Zinc</keyword>
<feature type="compositionally biased region" description="Polar residues" evidence="7">
    <location>
        <begin position="291"/>
        <end position="306"/>
    </location>
</feature>
<dbReference type="PROSITE" id="PS50103">
    <property type="entry name" value="ZF_C3H1"/>
    <property type="match status" value="1"/>
</dbReference>
<dbReference type="Gene3D" id="3.30.70.330">
    <property type="match status" value="1"/>
</dbReference>
<feature type="region of interest" description="Disordered" evidence="7">
    <location>
        <begin position="117"/>
        <end position="174"/>
    </location>
</feature>
<keyword evidence="2 4" id="KW-0694">RNA-binding</keyword>
<keyword evidence="1" id="KW-0507">mRNA processing</keyword>
<proteinExistence type="predicted"/>
<feature type="region of interest" description="Disordered" evidence="7">
    <location>
        <begin position="695"/>
        <end position="743"/>
    </location>
</feature>
<feature type="domain" description="RRM" evidence="8">
    <location>
        <begin position="354"/>
        <end position="426"/>
    </location>
</feature>
<dbReference type="InterPro" id="IPR035979">
    <property type="entry name" value="RBD_domain_sf"/>
</dbReference>
<evidence type="ECO:0000256" key="4">
    <source>
        <dbReference type="PROSITE-ProRule" id="PRU00176"/>
    </source>
</evidence>
<gene>
    <name evidence="10" type="ORF">HO173_012844</name>
</gene>
<dbReference type="InterPro" id="IPR002483">
    <property type="entry name" value="PWI_dom"/>
</dbReference>
<evidence type="ECO:0000256" key="1">
    <source>
        <dbReference type="ARBA" id="ARBA00022664"/>
    </source>
</evidence>
<dbReference type="InterPro" id="IPR012677">
    <property type="entry name" value="Nucleotide-bd_a/b_plait_sf"/>
</dbReference>
<evidence type="ECO:0000256" key="3">
    <source>
        <dbReference type="ARBA" id="ARBA00043866"/>
    </source>
</evidence>
<dbReference type="GO" id="GO:0006397">
    <property type="term" value="P:mRNA processing"/>
    <property type="evidence" value="ECO:0007669"/>
    <property type="project" value="UniProtKB-KW"/>
</dbReference>
<dbReference type="Proteomes" id="UP000578531">
    <property type="component" value="Unassembled WGS sequence"/>
</dbReference>
<dbReference type="GO" id="GO:0003723">
    <property type="term" value="F:RNA binding"/>
    <property type="evidence" value="ECO:0007669"/>
    <property type="project" value="UniProtKB-UniRule"/>
</dbReference>
<dbReference type="InterPro" id="IPR036483">
    <property type="entry name" value="PWI_dom_sf"/>
</dbReference>
<dbReference type="Pfam" id="PF00076">
    <property type="entry name" value="RRM_1"/>
    <property type="match status" value="1"/>
</dbReference>
<feature type="region of interest" description="Disordered" evidence="7">
    <location>
        <begin position="433"/>
        <end position="454"/>
    </location>
</feature>
<dbReference type="PANTHER" id="PTHR14398">
    <property type="entry name" value="RNA RECOGNITION RRM/RNP DOMAIN"/>
    <property type="match status" value="1"/>
</dbReference>